<dbReference type="EMBL" id="VDMD01000001">
    <property type="protein sequence ID" value="TRM70254.1"/>
    <property type="molecule type" value="Genomic_DNA"/>
</dbReference>
<evidence type="ECO:0000256" key="2">
    <source>
        <dbReference type="SAM" id="Phobius"/>
    </source>
</evidence>
<feature type="signal peptide" evidence="3">
    <location>
        <begin position="1"/>
        <end position="18"/>
    </location>
</feature>
<keyword evidence="2" id="KW-0812">Transmembrane</keyword>
<protein>
    <recommendedName>
        <fullName evidence="4">Vacuolar sorting protein Vps3844 C-terminal domain-containing protein</fullName>
    </recommendedName>
</protein>
<dbReference type="STRING" id="97359.A0A550CZN8"/>
<keyword evidence="2" id="KW-1133">Transmembrane helix</keyword>
<gene>
    <name evidence="5" type="ORF">BD626DRAFT_476793</name>
</gene>
<keyword evidence="3" id="KW-0732">Signal</keyword>
<dbReference type="InterPro" id="IPR053065">
    <property type="entry name" value="Archenteron_Induction-Rel"/>
</dbReference>
<evidence type="ECO:0000256" key="1">
    <source>
        <dbReference type="SAM" id="MobiDB-lite"/>
    </source>
</evidence>
<feature type="domain" description="Vacuolar sorting protein Vps3844 C-terminal" evidence="4">
    <location>
        <begin position="236"/>
        <end position="334"/>
    </location>
</feature>
<evidence type="ECO:0000313" key="6">
    <source>
        <dbReference type="Proteomes" id="UP000320762"/>
    </source>
</evidence>
<evidence type="ECO:0000259" key="4">
    <source>
        <dbReference type="Pfam" id="PF12955"/>
    </source>
</evidence>
<comment type="caution">
    <text evidence="5">The sequence shown here is derived from an EMBL/GenBank/DDBJ whole genome shotgun (WGS) entry which is preliminary data.</text>
</comment>
<dbReference type="OrthoDB" id="5583277at2759"/>
<keyword evidence="2" id="KW-0472">Membrane</keyword>
<name>A0A550CZN8_9AGAR</name>
<feature type="transmembrane region" description="Helical" evidence="2">
    <location>
        <begin position="301"/>
        <end position="323"/>
    </location>
</feature>
<accession>A0A550CZN8</accession>
<evidence type="ECO:0000256" key="3">
    <source>
        <dbReference type="SAM" id="SignalP"/>
    </source>
</evidence>
<dbReference type="PANTHER" id="PTHR36853">
    <property type="entry name" value="EXPRESSED PROTEIN"/>
    <property type="match status" value="1"/>
</dbReference>
<dbReference type="Pfam" id="PF12955">
    <property type="entry name" value="Vps3844_C"/>
    <property type="match status" value="1"/>
</dbReference>
<feature type="region of interest" description="Disordered" evidence="1">
    <location>
        <begin position="206"/>
        <end position="232"/>
    </location>
</feature>
<evidence type="ECO:0000313" key="5">
    <source>
        <dbReference type="EMBL" id="TRM70254.1"/>
    </source>
</evidence>
<proteinExistence type="predicted"/>
<dbReference type="AlphaFoldDB" id="A0A550CZN8"/>
<sequence>MRLSALAVVFAGLHAASALNVYLYPTPPVKRSSLSPEDASAALSQHFNLEAFEPARDASTFRAQDFIGEGTQNALLLTMEDEDAAAVLSGKPAFRIPAPPVDSLYSVISTYLTRARHAYSSVFDGSDLPSWTKDGVHSLAEFTKSATASGENFFAAMEVTSLRDIRRMHGKTSAEYAAVVAQIRELLAGHHRVAVISFPGAGIHAMKRAPQAQESQSPFPPSRPPPQSPIESVSTCFDSADVCSNSTGGCSGHGSCVEASKTGRTCFVCACAATQEGEGLQVKTEYWAGDSCERKDVSSQFVLLAGTTVALILFAAGSVSLLYSVGDIELPSVLLGGVVNAKRE</sequence>
<feature type="chain" id="PRO_5022098464" description="Vacuolar sorting protein Vps3844 C-terminal domain-containing protein" evidence="3">
    <location>
        <begin position="19"/>
        <end position="344"/>
    </location>
</feature>
<organism evidence="5 6">
    <name type="scientific">Schizophyllum amplum</name>
    <dbReference type="NCBI Taxonomy" id="97359"/>
    <lineage>
        <taxon>Eukaryota</taxon>
        <taxon>Fungi</taxon>
        <taxon>Dikarya</taxon>
        <taxon>Basidiomycota</taxon>
        <taxon>Agaricomycotina</taxon>
        <taxon>Agaricomycetes</taxon>
        <taxon>Agaricomycetidae</taxon>
        <taxon>Agaricales</taxon>
        <taxon>Schizophyllaceae</taxon>
        <taxon>Schizophyllum</taxon>
    </lineage>
</organism>
<dbReference type="GO" id="GO:0005783">
    <property type="term" value="C:endoplasmic reticulum"/>
    <property type="evidence" value="ECO:0007669"/>
    <property type="project" value="TreeGrafter"/>
</dbReference>
<dbReference type="PANTHER" id="PTHR36853:SF1">
    <property type="entry name" value="DUF3844 DOMAIN-CONTAINING PROTEIN"/>
    <property type="match status" value="1"/>
</dbReference>
<dbReference type="Proteomes" id="UP000320762">
    <property type="component" value="Unassembled WGS sequence"/>
</dbReference>
<feature type="compositionally biased region" description="Pro residues" evidence="1">
    <location>
        <begin position="218"/>
        <end position="228"/>
    </location>
</feature>
<reference evidence="5 6" key="1">
    <citation type="journal article" date="2019" name="New Phytol.">
        <title>Comparative genomics reveals unique wood-decay strategies and fruiting body development in the Schizophyllaceae.</title>
        <authorList>
            <person name="Almasi E."/>
            <person name="Sahu N."/>
            <person name="Krizsan K."/>
            <person name="Balint B."/>
            <person name="Kovacs G.M."/>
            <person name="Kiss B."/>
            <person name="Cseklye J."/>
            <person name="Drula E."/>
            <person name="Henrissat B."/>
            <person name="Nagy I."/>
            <person name="Chovatia M."/>
            <person name="Adam C."/>
            <person name="LaButti K."/>
            <person name="Lipzen A."/>
            <person name="Riley R."/>
            <person name="Grigoriev I.V."/>
            <person name="Nagy L.G."/>
        </authorList>
    </citation>
    <scope>NUCLEOTIDE SEQUENCE [LARGE SCALE GENOMIC DNA]</scope>
    <source>
        <strain evidence="5 6">NL-1724</strain>
    </source>
</reference>
<dbReference type="InterPro" id="IPR024382">
    <property type="entry name" value="Vps3844_C"/>
</dbReference>
<keyword evidence="6" id="KW-1185">Reference proteome</keyword>